<feature type="compositionally biased region" description="Low complexity" evidence="1">
    <location>
        <begin position="494"/>
        <end position="508"/>
    </location>
</feature>
<dbReference type="EMBL" id="SBHS01000001">
    <property type="protein sequence ID" value="TWU79128.1"/>
    <property type="molecule type" value="Genomic_DNA"/>
</dbReference>
<dbReference type="Proteomes" id="UP000317257">
    <property type="component" value="Unassembled WGS sequence"/>
</dbReference>
<organism evidence="2 3">
    <name type="scientific">Metarhizium rileyi (strain RCEF 4871)</name>
    <name type="common">Nomuraea rileyi</name>
    <dbReference type="NCBI Taxonomy" id="1649241"/>
    <lineage>
        <taxon>Eukaryota</taxon>
        <taxon>Fungi</taxon>
        <taxon>Dikarya</taxon>
        <taxon>Ascomycota</taxon>
        <taxon>Pezizomycotina</taxon>
        <taxon>Sordariomycetes</taxon>
        <taxon>Hypocreomycetidae</taxon>
        <taxon>Hypocreales</taxon>
        <taxon>Clavicipitaceae</taxon>
        <taxon>Metarhizium</taxon>
    </lineage>
</organism>
<feature type="region of interest" description="Disordered" evidence="1">
    <location>
        <begin position="314"/>
        <end position="342"/>
    </location>
</feature>
<accession>A0A5C6GQB6</accession>
<evidence type="ECO:0000313" key="2">
    <source>
        <dbReference type="EMBL" id="TWU79128.1"/>
    </source>
</evidence>
<comment type="caution">
    <text evidence="2">The sequence shown here is derived from an EMBL/GenBank/DDBJ whole genome shotgun (WGS) entry which is preliminary data.</text>
</comment>
<feature type="compositionally biased region" description="Basic residues" evidence="1">
    <location>
        <begin position="318"/>
        <end position="330"/>
    </location>
</feature>
<feature type="region of interest" description="Disordered" evidence="1">
    <location>
        <begin position="159"/>
        <end position="187"/>
    </location>
</feature>
<feature type="compositionally biased region" description="Polar residues" evidence="1">
    <location>
        <begin position="475"/>
        <end position="489"/>
    </location>
</feature>
<protein>
    <submittedName>
        <fullName evidence="2">Uncharacterized protein</fullName>
    </submittedName>
</protein>
<gene>
    <name evidence="2" type="ORF">ED733_008803</name>
</gene>
<evidence type="ECO:0000313" key="3">
    <source>
        <dbReference type="Proteomes" id="UP000317257"/>
    </source>
</evidence>
<feature type="region of interest" description="Disordered" evidence="1">
    <location>
        <begin position="566"/>
        <end position="587"/>
    </location>
</feature>
<feature type="compositionally biased region" description="Polar residues" evidence="1">
    <location>
        <begin position="159"/>
        <end position="169"/>
    </location>
</feature>
<name>A0A5C6GQB6_METRR</name>
<proteinExistence type="predicted"/>
<sequence>MAFWTVPYRAEAVDANRDPGLYWEDVNSASTDDAHNDFFGQFVDFDADGTATTTAGNDFNTVATTMPGVADSMLLMGDRTAAALESAVSSCVSSADEFDFLSSSSHIGATAPAANHEIDPKDLALSTDELCPGSQQQFDYLGRGSMSEADLTRLESISLHSPQRLQNTASSNPSSPKPPNTDIRKPKKFVEALSSTIRKATNLRRNKKVAAVPRQASPVQDRIQPLKVPKQRRGRGRAVTQGNLHVSPPLHQQEQITPRFIHGQCDDPFNDGAFLPPGGVNLQYYGQVAPETPVESPGVKSEPSQGHFQVDLAWQQHQHQHQHQHHHQHHQQQQQQQQMHWTGAGGEYVTSQEAGWWTPNMMSQGTNDFSPQQRSASVHVMGHGQHTGVPYDYGSIADTSAGGLMIHMPQPRGSQSTIVNDLTVNAQTFLPPPPPPLPQAVGQKMPASERAHRPPKAKSSGARHLSCSPVRKQRGPSSSPTPADQSTIPRSRHSSGASVSSIRSSSGRLPASMPGTPCSVRKRRSRDISGSNSATCLGGGGGDGGGPGIGFVNFTPNDGTVLMTGVAPSGSSKTKARREKEAQDRRRRLSEAAIKAVAAAGGDVDKLIEQGFAF</sequence>
<feature type="region of interest" description="Disordered" evidence="1">
    <location>
        <begin position="426"/>
        <end position="540"/>
    </location>
</feature>
<evidence type="ECO:0000256" key="1">
    <source>
        <dbReference type="SAM" id="MobiDB-lite"/>
    </source>
</evidence>
<dbReference type="AlphaFoldDB" id="A0A5C6GQB6"/>
<reference evidence="3" key="1">
    <citation type="submission" date="2018-12" db="EMBL/GenBank/DDBJ databases">
        <title>The complete genome of Metarhizium rileyi, a key fungal pathogen of Lepidoptera.</title>
        <authorList>
            <person name="Binneck E."/>
            <person name="Lastra C.C.L."/>
            <person name="Sosa-Gomez D.R."/>
        </authorList>
    </citation>
    <scope>NUCLEOTIDE SEQUENCE [LARGE SCALE GENOMIC DNA]</scope>
    <source>
        <strain evidence="3">Cep018-CH2</strain>
    </source>
</reference>